<evidence type="ECO:0000313" key="2">
    <source>
        <dbReference type="Proteomes" id="UP000076858"/>
    </source>
</evidence>
<protein>
    <submittedName>
        <fullName evidence="1">Uncharacterized protein</fullName>
    </submittedName>
</protein>
<keyword evidence="2" id="KW-1185">Reference proteome</keyword>
<dbReference type="Proteomes" id="UP000076858">
    <property type="component" value="Unassembled WGS sequence"/>
</dbReference>
<dbReference type="AlphaFoldDB" id="A0A162DDL9"/>
<organism evidence="1 2">
    <name type="scientific">Daphnia magna</name>
    <dbReference type="NCBI Taxonomy" id="35525"/>
    <lineage>
        <taxon>Eukaryota</taxon>
        <taxon>Metazoa</taxon>
        <taxon>Ecdysozoa</taxon>
        <taxon>Arthropoda</taxon>
        <taxon>Crustacea</taxon>
        <taxon>Branchiopoda</taxon>
        <taxon>Diplostraca</taxon>
        <taxon>Cladocera</taxon>
        <taxon>Anomopoda</taxon>
        <taxon>Daphniidae</taxon>
        <taxon>Daphnia</taxon>
    </lineage>
</organism>
<dbReference type="PANTHER" id="PTHR46954">
    <property type="entry name" value="C2H2-TYPE DOMAIN-CONTAINING PROTEIN"/>
    <property type="match status" value="1"/>
</dbReference>
<comment type="caution">
    <text evidence="1">The sequence shown here is derived from an EMBL/GenBank/DDBJ whole genome shotgun (WGS) entry which is preliminary data.</text>
</comment>
<reference evidence="1 2" key="1">
    <citation type="submission" date="2016-03" db="EMBL/GenBank/DDBJ databases">
        <title>EvidentialGene: Evidence-directed Construction of Genes on Genomes.</title>
        <authorList>
            <person name="Gilbert D.G."/>
            <person name="Choi J.-H."/>
            <person name="Mockaitis K."/>
            <person name="Colbourne J."/>
            <person name="Pfrender M."/>
        </authorList>
    </citation>
    <scope>NUCLEOTIDE SEQUENCE [LARGE SCALE GENOMIC DNA]</scope>
    <source>
        <strain evidence="1 2">Xinb3</strain>
        <tissue evidence="1">Complete organism</tissue>
    </source>
</reference>
<accession>A0A162DDL9</accession>
<dbReference type="EMBL" id="LRGB01001848">
    <property type="protein sequence ID" value="KZS10324.1"/>
    <property type="molecule type" value="Genomic_DNA"/>
</dbReference>
<dbReference type="OrthoDB" id="7698126at2759"/>
<sequence length="303" mass="34450">MLQLQNTILDISDNTGSDSGDEVHRKIFPVSEQLLSPNEYKAIYRILADSIEGFTVHSHPESAIFYLKLKRIMEYRRRKASQQFSTKRGRVKSKTIAENHCPEMTFSRSEIKEIMQTSKAREDFELLKGKGMCQTINRPPFIFQVGKEVLKSLLFSQQEVMGLNDDSSTNCPGLSLLMAHFFLATIRHPEELASFLGPQELCFISQYDKYRLPIDLAAANKQSPLLMHVEYRISLRDHDWIVAVKHKLIPSVYAGITTHPNVVFGSRECVSFSGPIYIAVRSGKQSPSTAFSHAFDFEKLLSL</sequence>
<dbReference type="PANTHER" id="PTHR46954:SF1">
    <property type="entry name" value="C2H2-TYPE DOMAIN-CONTAINING PROTEIN"/>
    <property type="match status" value="1"/>
</dbReference>
<proteinExistence type="predicted"/>
<gene>
    <name evidence="1" type="ORF">APZ42_025248</name>
</gene>
<name>A0A162DDL9_9CRUS</name>
<evidence type="ECO:0000313" key="1">
    <source>
        <dbReference type="EMBL" id="KZS10324.1"/>
    </source>
</evidence>